<keyword evidence="3" id="KW-1185">Reference proteome</keyword>
<feature type="compositionally biased region" description="Polar residues" evidence="1">
    <location>
        <begin position="342"/>
        <end position="353"/>
    </location>
</feature>
<accession>A0A6J8DE52</accession>
<dbReference type="Proteomes" id="UP000507470">
    <property type="component" value="Unassembled WGS sequence"/>
</dbReference>
<feature type="region of interest" description="Disordered" evidence="1">
    <location>
        <begin position="313"/>
        <end position="353"/>
    </location>
</feature>
<evidence type="ECO:0000313" key="2">
    <source>
        <dbReference type="EMBL" id="CAC5406239.1"/>
    </source>
</evidence>
<gene>
    <name evidence="2" type="ORF">MCOR_39833</name>
</gene>
<evidence type="ECO:0000313" key="3">
    <source>
        <dbReference type="Proteomes" id="UP000507470"/>
    </source>
</evidence>
<dbReference type="AlphaFoldDB" id="A0A6J8DE52"/>
<sequence length="353" mass="39802">MPLPRSAKKLRAVVKTQVNDGTIKVGRPIAPKTFSTNTVTKEGSLSVKEVVVFGRKIPLDEILANENERIEKAASTDKDQMTYINARLEDIELLAEGTNYKGIPFNDKIRICSGDNPARQFESGQQRGGQYSCLCGVDSKSHINLELCFKLKACTLEERHELEDRHVNTHTWGKPRLQQELNDILHGISRPPALMTSAPEKSAQQLNLDSYEVMMCEQLHDLSNVIINFINELPHHADNNDVKSELEAFSSHELNERNQLKGADAQAYRIINAKSILTEDSERTFGSLKRISENTSNRKAGYIIENASIRYRAQEDDDDRADSSQKQESEISKLAKSLPPKSRTTLPQNFIKR</sequence>
<dbReference type="EMBL" id="CACVKT020007187">
    <property type="protein sequence ID" value="CAC5406239.1"/>
    <property type="molecule type" value="Genomic_DNA"/>
</dbReference>
<proteinExistence type="predicted"/>
<feature type="compositionally biased region" description="Basic and acidic residues" evidence="1">
    <location>
        <begin position="321"/>
        <end position="333"/>
    </location>
</feature>
<dbReference type="OrthoDB" id="6183536at2759"/>
<organism evidence="2 3">
    <name type="scientific">Mytilus coruscus</name>
    <name type="common">Sea mussel</name>
    <dbReference type="NCBI Taxonomy" id="42192"/>
    <lineage>
        <taxon>Eukaryota</taxon>
        <taxon>Metazoa</taxon>
        <taxon>Spiralia</taxon>
        <taxon>Lophotrochozoa</taxon>
        <taxon>Mollusca</taxon>
        <taxon>Bivalvia</taxon>
        <taxon>Autobranchia</taxon>
        <taxon>Pteriomorphia</taxon>
        <taxon>Mytilida</taxon>
        <taxon>Mytiloidea</taxon>
        <taxon>Mytilidae</taxon>
        <taxon>Mytilinae</taxon>
        <taxon>Mytilus</taxon>
    </lineage>
</organism>
<reference evidence="2 3" key="1">
    <citation type="submission" date="2020-06" db="EMBL/GenBank/DDBJ databases">
        <authorList>
            <person name="Li R."/>
            <person name="Bekaert M."/>
        </authorList>
    </citation>
    <scope>NUCLEOTIDE SEQUENCE [LARGE SCALE GENOMIC DNA]</scope>
    <source>
        <strain evidence="3">wild</strain>
    </source>
</reference>
<name>A0A6J8DE52_MYTCO</name>
<evidence type="ECO:0000256" key="1">
    <source>
        <dbReference type="SAM" id="MobiDB-lite"/>
    </source>
</evidence>
<protein>
    <submittedName>
        <fullName evidence="2">Uncharacterized protein</fullName>
    </submittedName>
</protein>